<dbReference type="InterPro" id="IPR050382">
    <property type="entry name" value="MFS_Na/Anion_cotransporter"/>
</dbReference>
<feature type="transmembrane region" description="Helical" evidence="7">
    <location>
        <begin position="338"/>
        <end position="360"/>
    </location>
</feature>
<dbReference type="EMBL" id="QDKJ01000002">
    <property type="protein sequence ID" value="PWC14911.1"/>
    <property type="molecule type" value="Genomic_DNA"/>
</dbReference>
<dbReference type="Gene3D" id="1.20.1250.20">
    <property type="entry name" value="MFS general substrate transporter like domains"/>
    <property type="match status" value="2"/>
</dbReference>
<feature type="domain" description="Major facilitator superfamily (MFS) profile" evidence="8">
    <location>
        <begin position="14"/>
        <end position="427"/>
    </location>
</feature>
<dbReference type="OrthoDB" id="4474610at2"/>
<feature type="transmembrane region" description="Helical" evidence="7">
    <location>
        <begin position="315"/>
        <end position="332"/>
    </location>
</feature>
<evidence type="ECO:0000313" key="9">
    <source>
        <dbReference type="EMBL" id="PWC14911.1"/>
    </source>
</evidence>
<dbReference type="Pfam" id="PF07690">
    <property type="entry name" value="MFS_1"/>
    <property type="match status" value="1"/>
</dbReference>
<dbReference type="Proteomes" id="UP000245138">
    <property type="component" value="Unassembled WGS sequence"/>
</dbReference>
<feature type="transmembrane region" description="Helical" evidence="7">
    <location>
        <begin position="172"/>
        <end position="192"/>
    </location>
</feature>
<dbReference type="NCBIfam" id="TIGR00893">
    <property type="entry name" value="2A0114"/>
    <property type="match status" value="1"/>
</dbReference>
<keyword evidence="4 7" id="KW-1133">Transmembrane helix</keyword>
<gene>
    <name evidence="9" type="ORF">B4923_02390</name>
</gene>
<evidence type="ECO:0000256" key="7">
    <source>
        <dbReference type="SAM" id="Phobius"/>
    </source>
</evidence>
<dbReference type="InterPro" id="IPR020846">
    <property type="entry name" value="MFS_dom"/>
</dbReference>
<dbReference type="CDD" id="cd17319">
    <property type="entry name" value="MFS_ExuT_GudP_like"/>
    <property type="match status" value="1"/>
</dbReference>
<comment type="subcellular location">
    <subcellularLocation>
        <location evidence="1">Cell membrane</location>
        <topology evidence="1">Multi-pass membrane protein</topology>
    </subcellularLocation>
</comment>
<dbReference type="GO" id="GO:0022857">
    <property type="term" value="F:transmembrane transporter activity"/>
    <property type="evidence" value="ECO:0007669"/>
    <property type="project" value="InterPro"/>
</dbReference>
<dbReference type="PANTHER" id="PTHR11662:SF399">
    <property type="entry name" value="FI19708P1-RELATED"/>
    <property type="match status" value="1"/>
</dbReference>
<comment type="similarity">
    <text evidence="6">Belongs to the major facilitator superfamily. Phthalate permease family.</text>
</comment>
<comment type="caution">
    <text evidence="9">The sequence shown here is derived from an EMBL/GenBank/DDBJ whole genome shotgun (WGS) entry which is preliminary data.</text>
</comment>
<evidence type="ECO:0000256" key="2">
    <source>
        <dbReference type="ARBA" id="ARBA00022475"/>
    </source>
</evidence>
<keyword evidence="3 7" id="KW-0812">Transmembrane</keyword>
<evidence type="ECO:0000313" key="10">
    <source>
        <dbReference type="Proteomes" id="UP000245138"/>
    </source>
</evidence>
<feature type="transmembrane region" description="Helical" evidence="7">
    <location>
        <begin position="79"/>
        <end position="99"/>
    </location>
</feature>
<keyword evidence="10" id="KW-1185">Reference proteome</keyword>
<name>A0A2U1TZT3_9GAMM</name>
<evidence type="ECO:0000256" key="6">
    <source>
        <dbReference type="ARBA" id="ARBA00038514"/>
    </source>
</evidence>
<dbReference type="SUPFAM" id="SSF103473">
    <property type="entry name" value="MFS general substrate transporter"/>
    <property type="match status" value="1"/>
</dbReference>
<dbReference type="PIRSF" id="PIRSF002808">
    <property type="entry name" value="Hexose_phosphate_transp"/>
    <property type="match status" value="1"/>
</dbReference>
<feature type="transmembrane region" description="Helical" evidence="7">
    <location>
        <begin position="372"/>
        <end position="395"/>
    </location>
</feature>
<protein>
    <submittedName>
        <fullName evidence="9">MFS transporter</fullName>
    </submittedName>
</protein>
<reference evidence="9 10" key="1">
    <citation type="submission" date="2018-04" db="EMBL/GenBank/DDBJ databases">
        <title>Brenneria corticis sp.nov.</title>
        <authorList>
            <person name="Li Y."/>
        </authorList>
    </citation>
    <scope>NUCLEOTIDE SEQUENCE [LARGE SCALE GENOMIC DNA]</scope>
    <source>
        <strain evidence="9 10">LMG 27715</strain>
    </source>
</reference>
<keyword evidence="2" id="KW-1003">Cell membrane</keyword>
<sequence length="438" mass="48167">MNTLKKRTNVRYTILIFLFLATVFNYADRATLSVVAPFMSKELGFDPEAMGFAFSAFGISYVIMQIPGGLLLDRFGSRLVYGFALIAWSIVTMFQGTIYLFTSPLVALVVLRLLMGAIEAPAFPANSRLSVQWFPDKERGFVTSVYQAAQYISLGIVTPLMTVILHNLSWHYVFYYIGAIGVVLGIFWFIYVQEPFKHKKINQEELDYIHSGGGEPTLGVNKKKEKITFSQIKLVCVNRMMIGVYIGQFCVTSITWFFLTWFPTYLYQAKGMSILKVGLVAAIPAIAGFIGGLIGGIFSDYLLRRGYSLTISRKLPIICGMLLSCTIITANYTSSEVVVIGAMSLAFFAKGFGNLGWCVLSDTSPKEVLGIAGGVFNMCGNMASIITPLVIGFILSSTQSFDYAILYVGSMGGIGLIAYLFIVGPLERIKITTVPAAQ</sequence>
<feature type="transmembrane region" description="Helical" evidence="7">
    <location>
        <begin position="401"/>
        <end position="422"/>
    </location>
</feature>
<dbReference type="PROSITE" id="PS50850">
    <property type="entry name" value="MFS"/>
    <property type="match status" value="1"/>
</dbReference>
<keyword evidence="5 7" id="KW-0472">Membrane</keyword>
<feature type="transmembrane region" description="Helical" evidence="7">
    <location>
        <begin position="240"/>
        <end position="259"/>
    </location>
</feature>
<dbReference type="InterPro" id="IPR036259">
    <property type="entry name" value="MFS_trans_sf"/>
</dbReference>
<accession>A0A2U1TZT3</accession>
<feature type="transmembrane region" description="Helical" evidence="7">
    <location>
        <begin position="53"/>
        <end position="72"/>
    </location>
</feature>
<evidence type="ECO:0000256" key="3">
    <source>
        <dbReference type="ARBA" id="ARBA00022692"/>
    </source>
</evidence>
<evidence type="ECO:0000256" key="4">
    <source>
        <dbReference type="ARBA" id="ARBA00022989"/>
    </source>
</evidence>
<dbReference type="InterPro" id="IPR011701">
    <property type="entry name" value="MFS"/>
</dbReference>
<evidence type="ECO:0000256" key="5">
    <source>
        <dbReference type="ARBA" id="ARBA00023136"/>
    </source>
</evidence>
<organism evidence="9 10">
    <name type="scientific">Brenneria roseae subsp. americana</name>
    <dbReference type="NCBI Taxonomy" id="1508507"/>
    <lineage>
        <taxon>Bacteria</taxon>
        <taxon>Pseudomonadati</taxon>
        <taxon>Pseudomonadota</taxon>
        <taxon>Gammaproteobacteria</taxon>
        <taxon>Enterobacterales</taxon>
        <taxon>Pectobacteriaceae</taxon>
        <taxon>Brenneria</taxon>
    </lineage>
</organism>
<feature type="transmembrane region" description="Helical" evidence="7">
    <location>
        <begin position="279"/>
        <end position="303"/>
    </location>
</feature>
<dbReference type="GO" id="GO:0005886">
    <property type="term" value="C:plasma membrane"/>
    <property type="evidence" value="ECO:0007669"/>
    <property type="project" value="UniProtKB-SubCell"/>
</dbReference>
<dbReference type="RefSeq" id="WP_109052769.1">
    <property type="nucleotide sequence ID" value="NZ_QDKJ01000002.1"/>
</dbReference>
<evidence type="ECO:0000256" key="1">
    <source>
        <dbReference type="ARBA" id="ARBA00004651"/>
    </source>
</evidence>
<evidence type="ECO:0000259" key="8">
    <source>
        <dbReference type="PROSITE" id="PS50850"/>
    </source>
</evidence>
<proteinExistence type="inferred from homology"/>
<dbReference type="InterPro" id="IPR000849">
    <property type="entry name" value="Sugar_P_transporter"/>
</dbReference>
<dbReference type="PANTHER" id="PTHR11662">
    <property type="entry name" value="SOLUTE CARRIER FAMILY 17"/>
    <property type="match status" value="1"/>
</dbReference>
<dbReference type="AlphaFoldDB" id="A0A2U1TZT3"/>